<dbReference type="InterPro" id="IPR026590">
    <property type="entry name" value="Ssirtuin_cat_dom"/>
</dbReference>
<organism evidence="7 8">
    <name type="scientific">Prymnesium parvum</name>
    <name type="common">Toxic golden alga</name>
    <dbReference type="NCBI Taxonomy" id="97485"/>
    <lineage>
        <taxon>Eukaryota</taxon>
        <taxon>Haptista</taxon>
        <taxon>Haptophyta</taxon>
        <taxon>Prymnesiophyceae</taxon>
        <taxon>Prymnesiales</taxon>
        <taxon>Prymnesiaceae</taxon>
        <taxon>Prymnesium</taxon>
    </lineage>
</organism>
<keyword evidence="2" id="KW-0479">Metal-binding</keyword>
<dbReference type="GO" id="GO:0017136">
    <property type="term" value="F:histone deacetylase activity, NAD-dependent"/>
    <property type="evidence" value="ECO:0007669"/>
    <property type="project" value="TreeGrafter"/>
</dbReference>
<dbReference type="InterPro" id="IPR003000">
    <property type="entry name" value="Sirtuin"/>
</dbReference>
<accession>A0AB34KAB6</accession>
<evidence type="ECO:0000256" key="5">
    <source>
        <dbReference type="PROSITE-ProRule" id="PRU00236"/>
    </source>
</evidence>
<evidence type="ECO:0000256" key="2">
    <source>
        <dbReference type="ARBA" id="ARBA00022723"/>
    </source>
</evidence>
<dbReference type="EMBL" id="JBGBPQ010000001">
    <property type="protein sequence ID" value="KAL1529931.1"/>
    <property type="molecule type" value="Genomic_DNA"/>
</dbReference>
<protein>
    <recommendedName>
        <fullName evidence="6">Deacetylase sirtuin-type domain-containing protein</fullName>
    </recommendedName>
</protein>
<evidence type="ECO:0000256" key="4">
    <source>
        <dbReference type="ARBA" id="ARBA00023027"/>
    </source>
</evidence>
<evidence type="ECO:0000313" key="8">
    <source>
        <dbReference type="Proteomes" id="UP001515480"/>
    </source>
</evidence>
<evidence type="ECO:0000259" key="6">
    <source>
        <dbReference type="PROSITE" id="PS50305"/>
    </source>
</evidence>
<dbReference type="GO" id="GO:0070403">
    <property type="term" value="F:NAD+ binding"/>
    <property type="evidence" value="ECO:0007669"/>
    <property type="project" value="InterPro"/>
</dbReference>
<dbReference type="Proteomes" id="UP001515480">
    <property type="component" value="Unassembled WGS sequence"/>
</dbReference>
<dbReference type="InterPro" id="IPR029035">
    <property type="entry name" value="DHS-like_NAD/FAD-binding_dom"/>
</dbReference>
<dbReference type="Pfam" id="PF02146">
    <property type="entry name" value="SIR2"/>
    <property type="match status" value="1"/>
</dbReference>
<dbReference type="PANTHER" id="PTHR11085">
    <property type="entry name" value="NAD-DEPENDENT PROTEIN DEACYLASE SIRTUIN-5, MITOCHONDRIAL-RELATED"/>
    <property type="match status" value="1"/>
</dbReference>
<keyword evidence="3" id="KW-0862">Zinc</keyword>
<comment type="caution">
    <text evidence="7">The sequence shown here is derived from an EMBL/GenBank/DDBJ whole genome shotgun (WGS) entry which is preliminary data.</text>
</comment>
<comment type="caution">
    <text evidence="5">Lacks conserved residue(s) required for the propagation of feature annotation.</text>
</comment>
<evidence type="ECO:0000256" key="1">
    <source>
        <dbReference type="ARBA" id="ARBA00022679"/>
    </source>
</evidence>
<gene>
    <name evidence="7" type="ORF">AB1Y20_000859</name>
</gene>
<feature type="domain" description="Deacetylase sirtuin-type" evidence="6">
    <location>
        <begin position="1"/>
        <end position="364"/>
    </location>
</feature>
<dbReference type="GO" id="GO:0005634">
    <property type="term" value="C:nucleus"/>
    <property type="evidence" value="ECO:0007669"/>
    <property type="project" value="TreeGrafter"/>
</dbReference>
<dbReference type="PROSITE" id="PS50305">
    <property type="entry name" value="SIRTUIN"/>
    <property type="match status" value="1"/>
</dbReference>
<reference evidence="7 8" key="1">
    <citation type="journal article" date="2024" name="Science">
        <title>Giant polyketide synthase enzymes in the biosynthesis of giant marine polyether toxins.</title>
        <authorList>
            <person name="Fallon T.R."/>
            <person name="Shende V.V."/>
            <person name="Wierzbicki I.H."/>
            <person name="Pendleton A.L."/>
            <person name="Watervoot N.F."/>
            <person name="Auber R.P."/>
            <person name="Gonzalez D.J."/>
            <person name="Wisecaver J.H."/>
            <person name="Moore B.S."/>
        </authorList>
    </citation>
    <scope>NUCLEOTIDE SEQUENCE [LARGE SCALE GENOMIC DNA]</scope>
    <source>
        <strain evidence="7 8">12B1</strain>
    </source>
</reference>
<keyword evidence="1" id="KW-0808">Transferase</keyword>
<evidence type="ECO:0000256" key="3">
    <source>
        <dbReference type="ARBA" id="ARBA00022833"/>
    </source>
</evidence>
<dbReference type="InterPro" id="IPR050134">
    <property type="entry name" value="NAD-dep_sirtuin_deacylases"/>
</dbReference>
<dbReference type="SUPFAM" id="SSF52467">
    <property type="entry name" value="DHS-like NAD/FAD-binding domain"/>
    <property type="match status" value="1"/>
</dbReference>
<dbReference type="AlphaFoldDB" id="A0AB34KAB6"/>
<name>A0AB34KAB6_PRYPA</name>
<sequence length="402" mass="44644">MDPKALHKAVDRLRRADRVMVLSGAGMSTAAGIPDFRSPGGLYGTSATLLDRFTYVEREGRGGAAWQRAQLQDDIRNALTHSFFRWNPLPYHEMRRGMIIGLGENQWKLTIGHVLAEILNRQGKLRLLASQNIDGLDHKVVSDKTKLYNPHGLMSTLVSEPSDVPLCTSAADPIYQRYVELVKANVKDIYADRPPRQGKSSHLWPGPRRSAPISLAMLGELLPPHLHEARQHEDESGTFSLKPGTVLFDRTLWRTDASGAPCDAFQIVRECDCVLVMGTSLSGLTIDHVAHTAGRELGLPLLVFDVSTAPVDSLRRNGSWRAERDCHLQGPLDASILEILHAARWLDQLLDFLPELCLASLRALQQFVEARLDPAAAGVFKGKLEAAIADEVERERRFYGDE</sequence>
<evidence type="ECO:0000313" key="7">
    <source>
        <dbReference type="EMBL" id="KAL1529931.1"/>
    </source>
</evidence>
<proteinExistence type="predicted"/>
<keyword evidence="8" id="KW-1185">Reference proteome</keyword>
<dbReference type="PANTHER" id="PTHR11085:SF6">
    <property type="entry name" value="NAD-DEPENDENT PROTEIN DEACETYLASE SIRTUIN-2"/>
    <property type="match status" value="1"/>
</dbReference>
<dbReference type="Gene3D" id="3.40.50.1220">
    <property type="entry name" value="TPP-binding domain"/>
    <property type="match status" value="1"/>
</dbReference>
<dbReference type="GO" id="GO:0046872">
    <property type="term" value="F:metal ion binding"/>
    <property type="evidence" value="ECO:0007669"/>
    <property type="project" value="UniProtKB-KW"/>
</dbReference>
<keyword evidence="4" id="KW-0520">NAD</keyword>